<evidence type="ECO:0000313" key="2">
    <source>
        <dbReference type="Proteomes" id="UP001057998"/>
    </source>
</evidence>
<dbReference type="RefSeq" id="WP_255391492.1">
    <property type="nucleotide sequence ID" value="NZ_CP101509.1"/>
</dbReference>
<accession>A0ABY5GNK9</accession>
<proteinExistence type="predicted"/>
<evidence type="ECO:0000313" key="1">
    <source>
        <dbReference type="EMBL" id="UTV30147.1"/>
    </source>
</evidence>
<sequence>MQLQQLSTTELDFAIAALGECYRRLDAAEMTAKELSQEGFALMFKSAYEDITKQH</sequence>
<protein>
    <submittedName>
        <fullName evidence="1">Uncharacterized protein</fullName>
    </submittedName>
</protein>
<organism evidence="1 2">
    <name type="scientific">Photobacterium atrarenae</name>
    <dbReference type="NCBI Taxonomy" id="865757"/>
    <lineage>
        <taxon>Bacteria</taxon>
        <taxon>Pseudomonadati</taxon>
        <taxon>Pseudomonadota</taxon>
        <taxon>Gammaproteobacteria</taxon>
        <taxon>Vibrionales</taxon>
        <taxon>Vibrionaceae</taxon>
        <taxon>Photobacterium</taxon>
    </lineage>
</organism>
<dbReference type="EMBL" id="CP101509">
    <property type="protein sequence ID" value="UTV30147.1"/>
    <property type="molecule type" value="Genomic_DNA"/>
</dbReference>
<gene>
    <name evidence="1" type="ORF">NNL38_16305</name>
</gene>
<keyword evidence="2" id="KW-1185">Reference proteome</keyword>
<dbReference type="Proteomes" id="UP001057998">
    <property type="component" value="Chromosome 2"/>
</dbReference>
<name>A0ABY5GNK9_9GAMM</name>
<reference evidence="1" key="1">
    <citation type="submission" date="2022-07" db="EMBL/GenBank/DDBJ databases">
        <title>Genome sequencing of Photobacterium atrarenae GJH2-4.</title>
        <authorList>
            <person name="Park S.-J."/>
        </authorList>
    </citation>
    <scope>NUCLEOTIDE SEQUENCE</scope>
    <source>
        <strain evidence="1">GJH2-4</strain>
    </source>
</reference>